<dbReference type="Pfam" id="PF01063">
    <property type="entry name" value="Aminotran_4"/>
    <property type="match status" value="1"/>
</dbReference>
<dbReference type="InterPro" id="IPR036038">
    <property type="entry name" value="Aminotransferase-like"/>
</dbReference>
<dbReference type="InterPro" id="IPR001544">
    <property type="entry name" value="Aminotrans_IV"/>
</dbReference>
<gene>
    <name evidence="1" type="ORF">QQM35_05230</name>
</gene>
<reference evidence="1 2" key="1">
    <citation type="journal article" date="2024" name="Pathogens">
        <title>Staphylococcus hsinchuensis sp. nov., Isolated from Soymilk.</title>
        <authorList>
            <person name="Wang Y.T."/>
            <person name="Lin Y.C."/>
            <person name="Hsieh Y.H."/>
            <person name="Lin Y.T."/>
            <person name="Hamada M."/>
            <person name="Chen C.C."/>
            <person name="Liou J.S."/>
            <person name="Lee A.Y."/>
            <person name="Zhang W.L."/>
            <person name="Chen Y.T."/>
            <person name="Huang C.H."/>
        </authorList>
    </citation>
    <scope>NUCLEOTIDE SEQUENCE [LARGE SCALE GENOMIC DNA]</scope>
    <source>
        <strain evidence="1 2">H164</strain>
    </source>
</reference>
<dbReference type="InterPro" id="IPR043132">
    <property type="entry name" value="BCAT-like_C"/>
</dbReference>
<dbReference type="Proteomes" id="UP001436297">
    <property type="component" value="Chromosome"/>
</dbReference>
<dbReference type="GO" id="GO:0008483">
    <property type="term" value="F:transaminase activity"/>
    <property type="evidence" value="ECO:0007669"/>
    <property type="project" value="UniProtKB-KW"/>
</dbReference>
<dbReference type="InterPro" id="IPR043131">
    <property type="entry name" value="BCAT-like_N"/>
</dbReference>
<proteinExistence type="predicted"/>
<evidence type="ECO:0000313" key="1">
    <source>
        <dbReference type="EMBL" id="XAF71498.1"/>
    </source>
</evidence>
<evidence type="ECO:0000313" key="2">
    <source>
        <dbReference type="Proteomes" id="UP001436297"/>
    </source>
</evidence>
<dbReference type="RefSeq" id="WP_251518960.1">
    <property type="nucleotide sequence ID" value="NZ_CP128355.1"/>
</dbReference>
<protein>
    <submittedName>
        <fullName evidence="1">Aminotransferase class IV</fullName>
    </submittedName>
</protein>
<keyword evidence="1" id="KW-0808">Transferase</keyword>
<name>A0ABZ3EFY9_9STAP</name>
<dbReference type="Gene3D" id="3.20.10.10">
    <property type="entry name" value="D-amino Acid Aminotransferase, subunit A, domain 2"/>
    <property type="match status" value="1"/>
</dbReference>
<dbReference type="EMBL" id="CP128355">
    <property type="protein sequence ID" value="XAF71498.1"/>
    <property type="molecule type" value="Genomic_DNA"/>
</dbReference>
<dbReference type="SUPFAM" id="SSF56752">
    <property type="entry name" value="D-aminoacid aminotransferase-like PLP-dependent enzymes"/>
    <property type="match status" value="1"/>
</dbReference>
<dbReference type="Gene3D" id="3.30.470.10">
    <property type="match status" value="1"/>
</dbReference>
<keyword evidence="2" id="KW-1185">Reference proteome</keyword>
<keyword evidence="1" id="KW-0032">Aminotransferase</keyword>
<sequence>MDLFETMRLEDGIFKRIQFHTKRIQQSSRNLDINFNLEQWNQLLNRIAEEYPKGVYRVKIILKQNGKFDSVIADLPDKALFSAQLQKLPKNIPEAVLTNKTTNRAHLSHQHLTDLILLYDANGKILEFDIGNILIKEHDHFYTPTYNKDMLKGCMRQALIEQGNIYERDYDVDSFKEKYKQNEIQVYLINSLREVADVKIYI</sequence>
<organism evidence="1 2">
    <name type="scientific">Staphylococcus hsinchuensis</name>
    <dbReference type="NCBI Taxonomy" id="3051183"/>
    <lineage>
        <taxon>Bacteria</taxon>
        <taxon>Bacillati</taxon>
        <taxon>Bacillota</taxon>
        <taxon>Bacilli</taxon>
        <taxon>Bacillales</taxon>
        <taxon>Staphylococcaceae</taxon>
        <taxon>Staphylococcus</taxon>
    </lineage>
</organism>
<accession>A0ABZ3EFY9</accession>